<comment type="caution">
    <text evidence="1">The sequence shown here is derived from an EMBL/GenBank/DDBJ whole genome shotgun (WGS) entry which is preliminary data.</text>
</comment>
<keyword evidence="2" id="KW-1185">Reference proteome</keyword>
<protein>
    <submittedName>
        <fullName evidence="1">Uncharacterized protein</fullName>
    </submittedName>
</protein>
<evidence type="ECO:0000313" key="1">
    <source>
        <dbReference type="EMBL" id="KAK7267964.1"/>
    </source>
</evidence>
<accession>A0AAN9F3E0</accession>
<reference evidence="1 2" key="1">
    <citation type="submission" date="2024-01" db="EMBL/GenBank/DDBJ databases">
        <title>The genomes of 5 underutilized Papilionoideae crops provide insights into root nodulation and disease resistanc.</title>
        <authorList>
            <person name="Yuan L."/>
        </authorList>
    </citation>
    <scope>NUCLEOTIDE SEQUENCE [LARGE SCALE GENOMIC DNA]</scope>
    <source>
        <strain evidence="1">ZHUSHIDOU_FW_LH</strain>
        <tissue evidence="1">Leaf</tissue>
    </source>
</reference>
<sequence>MIGEIKVDPLSQEQEWTESNTCGEDRSYSSTINVCTSFVVARMVLMADVRILKELNRSDFSNVDVRENKLRRYLDDVQTRLRCSHHDANIQKEEKEACLNYIRALNAATSFLRQKAKESWLKDGDQNTSLFHNAIKARQYRNIILRIEIEDGQMVEDQQGDMGGL</sequence>
<dbReference type="AlphaFoldDB" id="A0AAN9F3E0"/>
<dbReference type="EMBL" id="JAYWIO010000004">
    <property type="protein sequence ID" value="KAK7267964.1"/>
    <property type="molecule type" value="Genomic_DNA"/>
</dbReference>
<name>A0AAN9F3E0_CROPI</name>
<evidence type="ECO:0000313" key="2">
    <source>
        <dbReference type="Proteomes" id="UP001372338"/>
    </source>
</evidence>
<proteinExistence type="predicted"/>
<dbReference type="Proteomes" id="UP001372338">
    <property type="component" value="Unassembled WGS sequence"/>
</dbReference>
<organism evidence="1 2">
    <name type="scientific">Crotalaria pallida</name>
    <name type="common">Smooth rattlebox</name>
    <name type="synonym">Crotalaria striata</name>
    <dbReference type="NCBI Taxonomy" id="3830"/>
    <lineage>
        <taxon>Eukaryota</taxon>
        <taxon>Viridiplantae</taxon>
        <taxon>Streptophyta</taxon>
        <taxon>Embryophyta</taxon>
        <taxon>Tracheophyta</taxon>
        <taxon>Spermatophyta</taxon>
        <taxon>Magnoliopsida</taxon>
        <taxon>eudicotyledons</taxon>
        <taxon>Gunneridae</taxon>
        <taxon>Pentapetalae</taxon>
        <taxon>rosids</taxon>
        <taxon>fabids</taxon>
        <taxon>Fabales</taxon>
        <taxon>Fabaceae</taxon>
        <taxon>Papilionoideae</taxon>
        <taxon>50 kb inversion clade</taxon>
        <taxon>genistoids sensu lato</taxon>
        <taxon>core genistoids</taxon>
        <taxon>Crotalarieae</taxon>
        <taxon>Crotalaria</taxon>
    </lineage>
</organism>
<gene>
    <name evidence="1" type="ORF">RIF29_20645</name>
</gene>